<dbReference type="AlphaFoldDB" id="A0A6P5U0A7"/>
<keyword evidence="1" id="KW-0175">Coiled coil</keyword>
<dbReference type="Proteomes" id="UP000515124">
    <property type="component" value="Unplaced"/>
</dbReference>
<name>A0A6P5U0A7_PRUAV</name>
<organism evidence="2 3">
    <name type="scientific">Prunus avium</name>
    <name type="common">Cherry</name>
    <name type="synonym">Cerasus avium</name>
    <dbReference type="NCBI Taxonomy" id="42229"/>
    <lineage>
        <taxon>Eukaryota</taxon>
        <taxon>Viridiplantae</taxon>
        <taxon>Streptophyta</taxon>
        <taxon>Embryophyta</taxon>
        <taxon>Tracheophyta</taxon>
        <taxon>Spermatophyta</taxon>
        <taxon>Magnoliopsida</taxon>
        <taxon>eudicotyledons</taxon>
        <taxon>Gunneridae</taxon>
        <taxon>Pentapetalae</taxon>
        <taxon>rosids</taxon>
        <taxon>fabids</taxon>
        <taxon>Rosales</taxon>
        <taxon>Rosaceae</taxon>
        <taxon>Amygdaloideae</taxon>
        <taxon>Amygdaleae</taxon>
        <taxon>Prunus</taxon>
    </lineage>
</organism>
<evidence type="ECO:0000256" key="1">
    <source>
        <dbReference type="SAM" id="Coils"/>
    </source>
</evidence>
<sequence>MGRLDTDNLSSSPPSQCIYRVLERLRQGDDKFFTPHVVSIGLLHHGNERLKVMEVHNKRYLRDFLERSQLSMEDYLEKVKKQEQKLRSSDEEAIVFTSNQFVEMVLVYAAFIFELLVKSSFRRFRNEEDCICNKPWRVCDVLSDLWMLENQLPLFILDDLFDANNYFESTDKLSIISLSYLLLNFKKYGEKTKEELKEIEELFSGRERHHFVDLIRTHNYRMQFQKLREREDSEEIRICILLPRYTFMSTQYDRVKSSRSQISSGPKSKLI</sequence>
<dbReference type="PANTHER" id="PTHR31170:SF25">
    <property type="entry name" value="BNAA09G04570D PROTEIN"/>
    <property type="match status" value="1"/>
</dbReference>
<keyword evidence="2" id="KW-1185">Reference proteome</keyword>
<evidence type="ECO:0000313" key="2">
    <source>
        <dbReference type="Proteomes" id="UP000515124"/>
    </source>
</evidence>
<evidence type="ECO:0000313" key="3">
    <source>
        <dbReference type="RefSeq" id="XP_021832756.1"/>
    </source>
</evidence>
<dbReference type="GeneID" id="110772608"/>
<dbReference type="InterPro" id="IPR004158">
    <property type="entry name" value="DUF247_pln"/>
</dbReference>
<reference evidence="3" key="1">
    <citation type="submission" date="2025-08" db="UniProtKB">
        <authorList>
            <consortium name="RefSeq"/>
        </authorList>
    </citation>
    <scope>IDENTIFICATION</scope>
</reference>
<proteinExistence type="predicted"/>
<protein>
    <submittedName>
        <fullName evidence="3">UPF0481 protein At3g47200-like</fullName>
    </submittedName>
</protein>
<dbReference type="RefSeq" id="XP_021832756.1">
    <property type="nucleotide sequence ID" value="XM_021977064.1"/>
</dbReference>
<feature type="coiled-coil region" evidence="1">
    <location>
        <begin position="65"/>
        <end position="92"/>
    </location>
</feature>
<dbReference type="PANTHER" id="PTHR31170">
    <property type="entry name" value="BNAC04G53230D PROTEIN"/>
    <property type="match status" value="1"/>
</dbReference>
<dbReference type="KEGG" id="pavi:110772608"/>
<accession>A0A6P5U0A7</accession>
<dbReference type="Pfam" id="PF03140">
    <property type="entry name" value="DUF247"/>
    <property type="match status" value="1"/>
</dbReference>
<gene>
    <name evidence="3" type="primary">LOC110772608</name>
</gene>